<dbReference type="InParanoid" id="A0A2P5E836"/>
<evidence type="ECO:0000313" key="2">
    <source>
        <dbReference type="Proteomes" id="UP000237000"/>
    </source>
</evidence>
<dbReference type="EMBL" id="JXTC01000210">
    <property type="protein sequence ID" value="PON81705.1"/>
    <property type="molecule type" value="Genomic_DNA"/>
</dbReference>
<sequence>MDAGGPVAARRSGNGLGLATLVTSSISDTSPPTYGSSERAGWCSKAYFIVSYSIYQINFAHLRNES</sequence>
<organism evidence="1 2">
    <name type="scientific">Trema orientale</name>
    <name type="common">Charcoal tree</name>
    <name type="synonym">Celtis orientalis</name>
    <dbReference type="NCBI Taxonomy" id="63057"/>
    <lineage>
        <taxon>Eukaryota</taxon>
        <taxon>Viridiplantae</taxon>
        <taxon>Streptophyta</taxon>
        <taxon>Embryophyta</taxon>
        <taxon>Tracheophyta</taxon>
        <taxon>Spermatophyta</taxon>
        <taxon>Magnoliopsida</taxon>
        <taxon>eudicotyledons</taxon>
        <taxon>Gunneridae</taxon>
        <taxon>Pentapetalae</taxon>
        <taxon>rosids</taxon>
        <taxon>fabids</taxon>
        <taxon>Rosales</taxon>
        <taxon>Cannabaceae</taxon>
        <taxon>Trema</taxon>
    </lineage>
</organism>
<accession>A0A2P5E836</accession>
<proteinExistence type="predicted"/>
<evidence type="ECO:0000313" key="1">
    <source>
        <dbReference type="EMBL" id="PON81705.1"/>
    </source>
</evidence>
<dbReference type="AlphaFoldDB" id="A0A2P5E836"/>
<gene>
    <name evidence="1" type="ORF">TorRG33x02_225240</name>
</gene>
<protein>
    <submittedName>
        <fullName evidence="1">Uncharacterized protein</fullName>
    </submittedName>
</protein>
<keyword evidence="2" id="KW-1185">Reference proteome</keyword>
<dbReference type="Proteomes" id="UP000237000">
    <property type="component" value="Unassembled WGS sequence"/>
</dbReference>
<comment type="caution">
    <text evidence="1">The sequence shown here is derived from an EMBL/GenBank/DDBJ whole genome shotgun (WGS) entry which is preliminary data.</text>
</comment>
<name>A0A2P5E836_TREOI</name>
<reference evidence="2" key="1">
    <citation type="submission" date="2016-06" db="EMBL/GenBank/DDBJ databases">
        <title>Parallel loss of symbiosis genes in relatives of nitrogen-fixing non-legume Parasponia.</title>
        <authorList>
            <person name="Van Velzen R."/>
            <person name="Holmer R."/>
            <person name="Bu F."/>
            <person name="Rutten L."/>
            <person name="Van Zeijl A."/>
            <person name="Liu W."/>
            <person name="Santuari L."/>
            <person name="Cao Q."/>
            <person name="Sharma T."/>
            <person name="Shen D."/>
            <person name="Roswanjaya Y."/>
            <person name="Wardhani T."/>
            <person name="Kalhor M.S."/>
            <person name="Jansen J."/>
            <person name="Van den Hoogen J."/>
            <person name="Gungor B."/>
            <person name="Hartog M."/>
            <person name="Hontelez J."/>
            <person name="Verver J."/>
            <person name="Yang W.-C."/>
            <person name="Schijlen E."/>
            <person name="Repin R."/>
            <person name="Schilthuizen M."/>
            <person name="Schranz E."/>
            <person name="Heidstra R."/>
            <person name="Miyata K."/>
            <person name="Fedorova E."/>
            <person name="Kohlen W."/>
            <person name="Bisseling T."/>
            <person name="Smit S."/>
            <person name="Geurts R."/>
        </authorList>
    </citation>
    <scope>NUCLEOTIDE SEQUENCE [LARGE SCALE GENOMIC DNA]</scope>
    <source>
        <strain evidence="2">cv. RG33-2</strain>
    </source>
</reference>